<evidence type="ECO:0000259" key="4">
    <source>
        <dbReference type="PROSITE" id="PS50296"/>
    </source>
</evidence>
<protein>
    <submittedName>
        <fullName evidence="5">Translation initiation factor</fullName>
    </submittedName>
</protein>
<dbReference type="CDD" id="cd11567">
    <property type="entry name" value="YciH_like"/>
    <property type="match status" value="1"/>
</dbReference>
<dbReference type="Gene3D" id="3.30.780.10">
    <property type="entry name" value="SUI1-like domain"/>
    <property type="match status" value="1"/>
</dbReference>
<dbReference type="GO" id="GO:0006417">
    <property type="term" value="P:regulation of translation"/>
    <property type="evidence" value="ECO:0007669"/>
    <property type="project" value="UniProtKB-KW"/>
</dbReference>
<dbReference type="AlphaFoldDB" id="A0A1Y3YM01"/>
<dbReference type="RefSeq" id="WP_022219277.1">
    <property type="nucleotide sequence ID" value="NZ_CATZEH010000001.1"/>
</dbReference>
<dbReference type="Pfam" id="PF01253">
    <property type="entry name" value="SUI1"/>
    <property type="match status" value="1"/>
</dbReference>
<evidence type="ECO:0000313" key="8">
    <source>
        <dbReference type="Proteomes" id="UP000284366"/>
    </source>
</evidence>
<dbReference type="InterPro" id="IPR036877">
    <property type="entry name" value="SUI1_dom_sf"/>
</dbReference>
<dbReference type="EMBL" id="QRZG01000004">
    <property type="protein sequence ID" value="RGV57941.1"/>
    <property type="molecule type" value="Genomic_DNA"/>
</dbReference>
<comment type="caution">
    <text evidence="5">The sequence shown here is derived from an EMBL/GenBank/DDBJ whole genome shotgun (WGS) entry which is preliminary data.</text>
</comment>
<dbReference type="SUPFAM" id="SSF55159">
    <property type="entry name" value="eIF1-like"/>
    <property type="match status" value="1"/>
</dbReference>
<keyword evidence="2" id="KW-0810">Translation regulation</keyword>
<comment type="similarity">
    <text evidence="1">Belongs to the SUI1 family.</text>
</comment>
<evidence type="ECO:0000313" key="6">
    <source>
        <dbReference type="EMBL" id="RGV57941.1"/>
    </source>
</evidence>
<dbReference type="GO" id="GO:0003729">
    <property type="term" value="F:mRNA binding"/>
    <property type="evidence" value="ECO:0007669"/>
    <property type="project" value="TreeGrafter"/>
</dbReference>
<dbReference type="InterPro" id="IPR005872">
    <property type="entry name" value="SUI1_arc_bac"/>
</dbReference>
<reference evidence="7" key="1">
    <citation type="submission" date="2017-04" db="EMBL/GenBank/DDBJ databases">
        <title>Function of individual gut microbiota members based on whole genome sequencing of pure cultures obtained from chicken caecum.</title>
        <authorList>
            <person name="Medvecky M."/>
            <person name="Cejkova D."/>
            <person name="Polansky O."/>
            <person name="Karasova D."/>
            <person name="Kubasova T."/>
            <person name="Cizek A."/>
            <person name="Rychlik I."/>
        </authorList>
    </citation>
    <scope>NUCLEOTIDE SEQUENCE [LARGE SCALE GENOMIC DNA]</scope>
    <source>
        <strain evidence="7">An43</strain>
    </source>
</reference>
<dbReference type="InterPro" id="IPR050318">
    <property type="entry name" value="DENR/SUI1_TIF"/>
</dbReference>
<accession>A0A1Y3YM01</accession>
<dbReference type="Proteomes" id="UP000284366">
    <property type="component" value="Unassembled WGS sequence"/>
</dbReference>
<name>A0A1Y3YM01_9BACE</name>
<dbReference type="GO" id="GO:0001731">
    <property type="term" value="P:formation of translation preinitiation complex"/>
    <property type="evidence" value="ECO:0007669"/>
    <property type="project" value="TreeGrafter"/>
</dbReference>
<keyword evidence="3" id="KW-0648">Protein biosynthesis</keyword>
<reference evidence="6 8" key="3">
    <citation type="submission" date="2018-08" db="EMBL/GenBank/DDBJ databases">
        <title>A genome reference for cultivated species of the human gut microbiota.</title>
        <authorList>
            <person name="Zou Y."/>
            <person name="Xue W."/>
            <person name="Luo G."/>
        </authorList>
    </citation>
    <scope>NUCLEOTIDE SEQUENCE [LARGE SCALE GENOMIC DNA]</scope>
    <source>
        <strain evidence="6 8">AF14-27</strain>
    </source>
</reference>
<dbReference type="GO" id="GO:0002188">
    <property type="term" value="P:translation reinitiation"/>
    <property type="evidence" value="ECO:0007669"/>
    <property type="project" value="TreeGrafter"/>
</dbReference>
<dbReference type="Proteomes" id="UP000195386">
    <property type="component" value="Unassembled WGS sequence"/>
</dbReference>
<evidence type="ECO:0000256" key="1">
    <source>
        <dbReference type="ARBA" id="ARBA00005422"/>
    </source>
</evidence>
<dbReference type="PROSITE" id="PS50296">
    <property type="entry name" value="SUI1"/>
    <property type="match status" value="1"/>
</dbReference>
<evidence type="ECO:0000256" key="3">
    <source>
        <dbReference type="ARBA" id="ARBA00022917"/>
    </source>
</evidence>
<dbReference type="PANTHER" id="PTHR12789:SF0">
    <property type="entry name" value="DENSITY-REGULATED PROTEIN"/>
    <property type="match status" value="1"/>
</dbReference>
<gene>
    <name evidence="5" type="ORF">B5F97_16630</name>
    <name evidence="6" type="ORF">DWW09_03375</name>
</gene>
<evidence type="ECO:0000256" key="2">
    <source>
        <dbReference type="ARBA" id="ARBA00022845"/>
    </source>
</evidence>
<sequence length="119" mass="13392">MAKNPKDNDWKDRLNVVYSTNPNFNYEMDDEEEQATLQPSQQRLRVQLDRKNRGGKVVTLITGFVGTEDDLKELGKFLKSKCGVGGSAKDGEVIVQGDFKQKVLELLKKEGYTQTKPVG</sequence>
<evidence type="ECO:0000313" key="5">
    <source>
        <dbReference type="EMBL" id="OUN98756.1"/>
    </source>
</evidence>
<dbReference type="PIRSF" id="PIRSF037511">
    <property type="entry name" value="Transl_init_SUI1_pro"/>
    <property type="match status" value="1"/>
</dbReference>
<dbReference type="PANTHER" id="PTHR12789">
    <property type="entry name" value="DENSITY-REGULATED PROTEIN HOMOLOG"/>
    <property type="match status" value="1"/>
</dbReference>
<reference evidence="5" key="2">
    <citation type="journal article" date="2018" name="BMC Genomics">
        <title>Whole genome sequencing and function prediction of 133 gut anaerobes isolated from chicken caecum in pure cultures.</title>
        <authorList>
            <person name="Medvecky M."/>
            <person name="Cejkova D."/>
            <person name="Polansky O."/>
            <person name="Karasova D."/>
            <person name="Kubasova T."/>
            <person name="Cizek A."/>
            <person name="Rychlik I."/>
        </authorList>
    </citation>
    <scope>NUCLEOTIDE SEQUENCE</scope>
    <source>
        <strain evidence="5">An43</strain>
    </source>
</reference>
<evidence type="ECO:0000313" key="7">
    <source>
        <dbReference type="Proteomes" id="UP000195386"/>
    </source>
</evidence>
<dbReference type="InterPro" id="IPR001950">
    <property type="entry name" value="SUI1"/>
</dbReference>
<dbReference type="GO" id="GO:0003743">
    <property type="term" value="F:translation initiation factor activity"/>
    <property type="evidence" value="ECO:0007669"/>
    <property type="project" value="UniProtKB-KW"/>
</dbReference>
<feature type="domain" description="SUI1" evidence="4">
    <location>
        <begin position="51"/>
        <end position="111"/>
    </location>
</feature>
<proteinExistence type="inferred from homology"/>
<dbReference type="EMBL" id="NFII01000023">
    <property type="protein sequence ID" value="OUN98756.1"/>
    <property type="molecule type" value="Genomic_DNA"/>
</dbReference>
<organism evidence="5 7">
    <name type="scientific">Bacteroides clarus</name>
    <dbReference type="NCBI Taxonomy" id="626929"/>
    <lineage>
        <taxon>Bacteria</taxon>
        <taxon>Pseudomonadati</taxon>
        <taxon>Bacteroidota</taxon>
        <taxon>Bacteroidia</taxon>
        <taxon>Bacteroidales</taxon>
        <taxon>Bacteroidaceae</taxon>
        <taxon>Bacteroides</taxon>
    </lineage>
</organism>
<keyword evidence="5" id="KW-0396">Initiation factor</keyword>